<name>A0A7S4FQ97_9EUGL</name>
<sequence>MAQATPQCNPAPVLSLTQQFLALLQAHEANEAAIKKPPQSYIAYMESCNRAGVTPSKPFLSKLLATEPIRAIAVIRGELHGRYIDRAGVMAVVSVLPLLPDVTHLTASSCLLEDTDVDAVCAHLDQHRSLLCIDLTSNTFTFTALQKLLQLFEKNTRWQRLLVDCPAGSYIAVQFQQLQQAREG</sequence>
<dbReference type="SUPFAM" id="SSF52047">
    <property type="entry name" value="RNI-like"/>
    <property type="match status" value="1"/>
</dbReference>
<dbReference type="EMBL" id="HBJA01056704">
    <property type="protein sequence ID" value="CAE0808911.1"/>
    <property type="molecule type" value="Transcribed_RNA"/>
</dbReference>
<dbReference type="Gene3D" id="3.80.10.10">
    <property type="entry name" value="Ribonuclease Inhibitor"/>
    <property type="match status" value="1"/>
</dbReference>
<gene>
    <name evidence="1" type="ORF">EGYM00163_LOCUS20042</name>
</gene>
<proteinExistence type="predicted"/>
<accession>A0A7S4FQ97</accession>
<organism evidence="1">
    <name type="scientific">Eutreptiella gymnastica</name>
    <dbReference type="NCBI Taxonomy" id="73025"/>
    <lineage>
        <taxon>Eukaryota</taxon>
        <taxon>Discoba</taxon>
        <taxon>Euglenozoa</taxon>
        <taxon>Euglenida</taxon>
        <taxon>Spirocuta</taxon>
        <taxon>Euglenophyceae</taxon>
        <taxon>Eutreptiales</taxon>
        <taxon>Eutreptiaceae</taxon>
        <taxon>Eutreptiella</taxon>
    </lineage>
</organism>
<reference evidence="1" key="1">
    <citation type="submission" date="2021-01" db="EMBL/GenBank/DDBJ databases">
        <authorList>
            <person name="Corre E."/>
            <person name="Pelletier E."/>
            <person name="Niang G."/>
            <person name="Scheremetjew M."/>
            <person name="Finn R."/>
            <person name="Kale V."/>
            <person name="Holt S."/>
            <person name="Cochrane G."/>
            <person name="Meng A."/>
            <person name="Brown T."/>
            <person name="Cohen L."/>
        </authorList>
    </citation>
    <scope>NUCLEOTIDE SEQUENCE</scope>
    <source>
        <strain evidence="1">CCMP1594</strain>
    </source>
</reference>
<protein>
    <submittedName>
        <fullName evidence="1">Uncharacterized protein</fullName>
    </submittedName>
</protein>
<dbReference type="AlphaFoldDB" id="A0A7S4FQ97"/>
<evidence type="ECO:0000313" key="1">
    <source>
        <dbReference type="EMBL" id="CAE0808911.1"/>
    </source>
</evidence>
<dbReference type="InterPro" id="IPR032675">
    <property type="entry name" value="LRR_dom_sf"/>
</dbReference>